<keyword evidence="14" id="KW-1185">Reference proteome</keyword>
<dbReference type="InterPro" id="IPR000719">
    <property type="entry name" value="Prot_kinase_dom"/>
</dbReference>
<dbReference type="GO" id="GO:0006412">
    <property type="term" value="P:translation"/>
    <property type="evidence" value="ECO:0007669"/>
    <property type="project" value="InterPro"/>
</dbReference>
<evidence type="ECO:0000256" key="11">
    <source>
        <dbReference type="RuleBase" id="RU004005"/>
    </source>
</evidence>
<dbReference type="InterPro" id="IPR017441">
    <property type="entry name" value="Protein_kinase_ATP_BS"/>
</dbReference>
<evidence type="ECO:0000256" key="7">
    <source>
        <dbReference type="ARBA" id="ARBA00022840"/>
    </source>
</evidence>
<dbReference type="PROSITE" id="PS00107">
    <property type="entry name" value="PROTEIN_KINASE_ATP"/>
    <property type="match status" value="1"/>
</dbReference>
<dbReference type="GO" id="GO:0005634">
    <property type="term" value="C:nucleus"/>
    <property type="evidence" value="ECO:0007669"/>
    <property type="project" value="TreeGrafter"/>
</dbReference>
<dbReference type="GO" id="GO:0015934">
    <property type="term" value="C:large ribosomal subunit"/>
    <property type="evidence" value="ECO:0007669"/>
    <property type="project" value="InterPro"/>
</dbReference>
<dbReference type="SUPFAM" id="SSF54843">
    <property type="entry name" value="Ribosomal protein L22"/>
    <property type="match status" value="1"/>
</dbReference>
<keyword evidence="8 11" id="KW-0689">Ribosomal protein</keyword>
<dbReference type="SMART" id="SM00220">
    <property type="entry name" value="S_TKc"/>
    <property type="match status" value="1"/>
</dbReference>
<evidence type="ECO:0000256" key="3">
    <source>
        <dbReference type="ARBA" id="ARBA00022527"/>
    </source>
</evidence>
<dbReference type="Gene3D" id="3.30.200.20">
    <property type="entry name" value="Phosphorylase Kinase, domain 1"/>
    <property type="match status" value="1"/>
</dbReference>
<dbReference type="Gene3D" id="1.10.510.10">
    <property type="entry name" value="Transferase(Phosphotransferase) domain 1"/>
    <property type="match status" value="1"/>
</dbReference>
<dbReference type="CDD" id="cd00336">
    <property type="entry name" value="Ribosomal_L22"/>
    <property type="match status" value="1"/>
</dbReference>
<evidence type="ECO:0000256" key="5">
    <source>
        <dbReference type="ARBA" id="ARBA00022741"/>
    </source>
</evidence>
<dbReference type="GO" id="GO:0003735">
    <property type="term" value="F:structural constituent of ribosome"/>
    <property type="evidence" value="ECO:0007669"/>
    <property type="project" value="InterPro"/>
</dbReference>
<dbReference type="PANTHER" id="PTHR24056:SF46">
    <property type="entry name" value="CYCLIN-DEPENDENT KINASE 5"/>
    <property type="match status" value="1"/>
</dbReference>
<dbReference type="InterPro" id="IPR018260">
    <property type="entry name" value="Ribosomal_uL22_CS"/>
</dbReference>
<dbReference type="InterPro" id="IPR001063">
    <property type="entry name" value="Ribosomal_uL22"/>
</dbReference>
<name>A0AAD5T2P5_9FUNG</name>
<proteinExistence type="inferred from homology"/>
<evidence type="ECO:0000256" key="10">
    <source>
        <dbReference type="PROSITE-ProRule" id="PRU10141"/>
    </source>
</evidence>
<dbReference type="GO" id="GO:0005524">
    <property type="term" value="F:ATP binding"/>
    <property type="evidence" value="ECO:0007669"/>
    <property type="project" value="UniProtKB-UniRule"/>
</dbReference>
<evidence type="ECO:0000256" key="8">
    <source>
        <dbReference type="ARBA" id="ARBA00022980"/>
    </source>
</evidence>
<dbReference type="PROSITE" id="PS50011">
    <property type="entry name" value="PROTEIN_KINASE_DOM"/>
    <property type="match status" value="1"/>
</dbReference>
<dbReference type="InterPro" id="IPR005721">
    <property type="entry name" value="Ribosomal_uL22_euk/arc"/>
</dbReference>
<keyword evidence="7 10" id="KW-0067">ATP-binding</keyword>
<dbReference type="PROSITE" id="PS00108">
    <property type="entry name" value="PROTEIN_KINASE_ST"/>
    <property type="match status" value="1"/>
</dbReference>
<sequence length="619" mass="69674">MEKYQKIEKLGEGTYGIVYKAQNKETDDIVALKRIRLENEDEGVPCTDILKLYDVIHTEKKLTLVFEYMDSDLKKFLDSYGGDLDAATIKHLMYQLLRGIGFCHEHRVLHRDLKPQNLLINKRYELKLGDFGLARAFGIPVRSYSHEVVTLWYRAPDVLMGSRQYSTSIDIWSVGCIMAELASGRAIFPGQSVRDQLLKIFKVLGTPNETTWPKIVELPEYKPDFPVYDKANLAELIPKLDVNGLDLLGKLLEFEPEKRISAELALQRPVTPLPKPVPSVSIATNKQISYSLQSILKTPVKARGSYLRVHFKNTRETAAAIKGLTLNKAVEYLEAVKDHKRAIPFRRFSGGVGRTAQAKEFGATQARWPVKSAEFVLGLLKNAESNADVKGLAVDKLVVRHIQVNQAPPQRRRTYRAHGRINPYMSHPCHLELTLVEAEKEVPRAPTPAGRVTKKRSIQLANKAIKRVRIESGRGVVVDAASQSVVAVVDMEIEGIKSSDRQQMSPNQLQMHVVSLTATIGDSTGAIPAHRFTYAFRGARRCRRARWLAMVLSTAIVQIHKLSPSQSPATYDTLVFEISHETQQLKKASHAILGLEWTTWEQNDEFFVVSNDGIDFYSV</sequence>
<evidence type="ECO:0000313" key="13">
    <source>
        <dbReference type="EMBL" id="KAJ3114861.1"/>
    </source>
</evidence>
<evidence type="ECO:0000256" key="2">
    <source>
        <dbReference type="ARBA" id="ARBA00009451"/>
    </source>
</evidence>
<dbReference type="InterPro" id="IPR036394">
    <property type="entry name" value="Ribosomal_uL22_sf"/>
</dbReference>
<dbReference type="PROSITE" id="PS00464">
    <property type="entry name" value="RIBOSOMAL_L22"/>
    <property type="match status" value="1"/>
</dbReference>
<comment type="similarity">
    <text evidence="1">Belongs to the protein kinase superfamily. CMGC Ser/Thr protein kinase family. CDC2/CDKX subfamily.</text>
</comment>
<dbReference type="NCBIfam" id="TIGR01038">
    <property type="entry name" value="uL22_arch_euk"/>
    <property type="match status" value="1"/>
</dbReference>
<evidence type="ECO:0000256" key="9">
    <source>
        <dbReference type="ARBA" id="ARBA00023274"/>
    </source>
</evidence>
<accession>A0AAD5T2P5</accession>
<gene>
    <name evidence="13" type="primary">CRK1</name>
    <name evidence="13" type="ORF">HK100_001534</name>
</gene>
<dbReference type="AlphaFoldDB" id="A0AAD5T2P5"/>
<comment type="similarity">
    <text evidence="2 11">Belongs to the universal ribosomal protein uL22 family.</text>
</comment>
<evidence type="ECO:0000313" key="14">
    <source>
        <dbReference type="Proteomes" id="UP001211907"/>
    </source>
</evidence>
<feature type="domain" description="Protein kinase" evidence="12">
    <location>
        <begin position="4"/>
        <end position="271"/>
    </location>
</feature>
<dbReference type="Pfam" id="PF00237">
    <property type="entry name" value="Ribosomal_L22"/>
    <property type="match status" value="1"/>
</dbReference>
<evidence type="ECO:0000256" key="1">
    <source>
        <dbReference type="ARBA" id="ARBA00006485"/>
    </source>
</evidence>
<dbReference type="InterPro" id="IPR050108">
    <property type="entry name" value="CDK"/>
</dbReference>
<dbReference type="EMBL" id="JADGJH010001335">
    <property type="protein sequence ID" value="KAJ3114861.1"/>
    <property type="molecule type" value="Genomic_DNA"/>
</dbReference>
<keyword evidence="4" id="KW-0808">Transferase</keyword>
<dbReference type="FunFam" id="1.10.510.10:FF:000184">
    <property type="entry name" value="cyclin-dependent kinase 5 homolog"/>
    <property type="match status" value="1"/>
</dbReference>
<evidence type="ECO:0000256" key="6">
    <source>
        <dbReference type="ARBA" id="ARBA00022777"/>
    </source>
</evidence>
<dbReference type="Gene3D" id="3.90.470.10">
    <property type="entry name" value="Ribosomal protein L22/L17"/>
    <property type="match status" value="1"/>
</dbReference>
<dbReference type="InterPro" id="IPR008271">
    <property type="entry name" value="Ser/Thr_kinase_AS"/>
</dbReference>
<dbReference type="GO" id="GO:0005737">
    <property type="term" value="C:cytoplasm"/>
    <property type="evidence" value="ECO:0007669"/>
    <property type="project" value="TreeGrafter"/>
</dbReference>
<evidence type="ECO:0000259" key="12">
    <source>
        <dbReference type="PROSITE" id="PS50011"/>
    </source>
</evidence>
<organism evidence="13 14">
    <name type="scientific">Physocladia obscura</name>
    <dbReference type="NCBI Taxonomy" id="109957"/>
    <lineage>
        <taxon>Eukaryota</taxon>
        <taxon>Fungi</taxon>
        <taxon>Fungi incertae sedis</taxon>
        <taxon>Chytridiomycota</taxon>
        <taxon>Chytridiomycota incertae sedis</taxon>
        <taxon>Chytridiomycetes</taxon>
        <taxon>Chytridiales</taxon>
        <taxon>Chytriomycetaceae</taxon>
        <taxon>Physocladia</taxon>
    </lineage>
</organism>
<evidence type="ECO:0000256" key="4">
    <source>
        <dbReference type="ARBA" id="ARBA00022679"/>
    </source>
</evidence>
<keyword evidence="5 10" id="KW-0547">Nucleotide-binding</keyword>
<feature type="binding site" evidence="10">
    <location>
        <position position="33"/>
    </location>
    <ligand>
        <name>ATP</name>
        <dbReference type="ChEBI" id="CHEBI:30616"/>
    </ligand>
</feature>
<dbReference type="SUPFAM" id="SSF56112">
    <property type="entry name" value="Protein kinase-like (PK-like)"/>
    <property type="match status" value="1"/>
</dbReference>
<comment type="caution">
    <text evidence="13">The sequence shown here is derived from an EMBL/GenBank/DDBJ whole genome shotgun (WGS) entry which is preliminary data.</text>
</comment>
<dbReference type="CDD" id="cd07829">
    <property type="entry name" value="STKc_CDK_like"/>
    <property type="match status" value="1"/>
</dbReference>
<dbReference type="InterPro" id="IPR011009">
    <property type="entry name" value="Kinase-like_dom_sf"/>
</dbReference>
<keyword evidence="6 13" id="KW-0418">Kinase</keyword>
<dbReference type="GO" id="GO:0004693">
    <property type="term" value="F:cyclin-dependent protein serine/threonine kinase activity"/>
    <property type="evidence" value="ECO:0007669"/>
    <property type="project" value="TreeGrafter"/>
</dbReference>
<dbReference type="Pfam" id="PF00069">
    <property type="entry name" value="Pkinase"/>
    <property type="match status" value="1"/>
</dbReference>
<keyword evidence="9 11" id="KW-0687">Ribonucleoprotein</keyword>
<protein>
    <submittedName>
        <fullName evidence="13">Cyclin-dependent serine/threonine protein kinase</fullName>
    </submittedName>
</protein>
<dbReference type="PANTHER" id="PTHR24056">
    <property type="entry name" value="CELL DIVISION PROTEIN KINASE"/>
    <property type="match status" value="1"/>
</dbReference>
<keyword evidence="3 13" id="KW-0723">Serine/threonine-protein kinase</keyword>
<reference evidence="13" key="1">
    <citation type="submission" date="2020-05" db="EMBL/GenBank/DDBJ databases">
        <title>Phylogenomic resolution of chytrid fungi.</title>
        <authorList>
            <person name="Stajich J.E."/>
            <person name="Amses K."/>
            <person name="Simmons R."/>
            <person name="Seto K."/>
            <person name="Myers J."/>
            <person name="Bonds A."/>
            <person name="Quandt C.A."/>
            <person name="Barry K."/>
            <person name="Liu P."/>
            <person name="Grigoriev I."/>
            <person name="Longcore J.E."/>
            <person name="James T.Y."/>
        </authorList>
    </citation>
    <scope>NUCLEOTIDE SEQUENCE</scope>
    <source>
        <strain evidence="13">JEL0513</strain>
    </source>
</reference>
<dbReference type="Proteomes" id="UP001211907">
    <property type="component" value="Unassembled WGS sequence"/>
</dbReference>